<reference evidence="1 2" key="1">
    <citation type="submission" date="2020-12" db="EMBL/GenBank/DDBJ databases">
        <title>Complete genome sequence of Stenotrophomonas maltophilia phage Salva.</title>
        <authorList>
            <person name="Jefferson B."/>
            <person name="Yao G."/>
            <person name="Clark J."/>
            <person name="Le T."/>
            <person name="Young R."/>
            <person name="Gonzalez C."/>
            <person name="Liu M."/>
        </authorList>
    </citation>
    <scope>NUCLEOTIDE SEQUENCE [LARGE SCALE GENOMIC DNA]</scope>
</reference>
<accession>A0A8B6Q892</accession>
<gene>
    <name evidence="1" type="ORF">CPT_Salva_084</name>
</gene>
<name>A0A8B6Q892_9CAUD</name>
<protein>
    <submittedName>
        <fullName evidence="1">Uncharacterized protein</fullName>
    </submittedName>
</protein>
<dbReference type="Proteomes" id="UP000595272">
    <property type="component" value="Segment"/>
</dbReference>
<sequence>MNAEDFNRAHKAGYDAVVDLIAKGFEPTFAQGMSKCPYPLGNDLRPYWMKGWNAARSEM</sequence>
<keyword evidence="2" id="KW-1185">Reference proteome</keyword>
<organism evidence="1 2">
    <name type="scientific">Stenotrophomonas phage Salva</name>
    <dbReference type="NCBI Taxonomy" id="2801524"/>
    <lineage>
        <taxon>Viruses</taxon>
        <taxon>Duplodnaviria</taxon>
        <taxon>Heunggongvirae</taxon>
        <taxon>Uroviricota</taxon>
        <taxon>Caudoviricetes</taxon>
        <taxon>Beaumontvirinae</taxon>
        <taxon>Salvavirus</taxon>
        <taxon>Salvavirus salva</taxon>
    </lineage>
</organism>
<proteinExistence type="predicted"/>
<evidence type="ECO:0000313" key="1">
    <source>
        <dbReference type="EMBL" id="QQM18247.1"/>
    </source>
</evidence>
<dbReference type="NCBIfam" id="NF041886">
    <property type="entry name" value="Rmf_CrpP_fam"/>
    <property type="match status" value="1"/>
</dbReference>
<evidence type="ECO:0000313" key="2">
    <source>
        <dbReference type="Proteomes" id="UP000595272"/>
    </source>
</evidence>
<dbReference type="EMBL" id="MW393850">
    <property type="protein sequence ID" value="QQM18247.1"/>
    <property type="molecule type" value="Genomic_DNA"/>
</dbReference>